<evidence type="ECO:0000256" key="1">
    <source>
        <dbReference type="ARBA" id="ARBA00004123"/>
    </source>
</evidence>
<dbReference type="PANTHER" id="PTHR13471:SF0">
    <property type="entry name" value="NUCLEAR EXOSOME REGULATOR NRDE2"/>
    <property type="match status" value="1"/>
</dbReference>
<dbReference type="GO" id="GO:1902369">
    <property type="term" value="P:negative regulation of RNA catabolic process"/>
    <property type="evidence" value="ECO:0007669"/>
    <property type="project" value="TreeGrafter"/>
</dbReference>
<feature type="region of interest" description="Disordered" evidence="4">
    <location>
        <begin position="107"/>
        <end position="140"/>
    </location>
</feature>
<dbReference type="InterPro" id="IPR013633">
    <property type="entry name" value="NRDE-2"/>
</dbReference>
<dbReference type="SMART" id="SM00386">
    <property type="entry name" value="HAT"/>
    <property type="match status" value="3"/>
</dbReference>
<dbReference type="InterPro" id="IPR011990">
    <property type="entry name" value="TPR-like_helical_dom_sf"/>
</dbReference>
<dbReference type="InterPro" id="IPR003107">
    <property type="entry name" value="HAT"/>
</dbReference>
<sequence length="734" mass="83866">MQIHQNAEPSPADADITEIELGLVDIFLSLCRFEWQSGYQELATALFQAEIEFSLFCPSLLLSERSKIRLFEHFWNSDSPRVGEEGALGWSTWLEKEEENRLKIIKQETSHDDDKGGWTGWSEPVSKHKETDMNPEDVTENNMGVQELQEELEDEDINQEEDAEALLKQLGIDVDVGASSAVHDTSTWTRWSEVELSRDHSQWMPVHGKSDKASQDNGMPDGEADEQFLRVILFEDVSECLFSLSSEEARLSLVSQFIEFFGVEMSRWICTNSSRWTEKIFSLEVLPDSILQNLRRVHDILVKSQAISRSNSLEFLLDSIGDNSKRTAMMKFLRNAVLLCLAAFPHNYMLEEAALVAEELSITRTDSSTPSRALAKSLLKSDRQDVLLCGVYAQREAIYGNIGYARRVFDMALSSVEGLPVEFKSNASLLYFWYAQAELATGSASTEESSSRALHILCCLGSSMKYIPFKCKPSSVQLLKAHQGFKEKMKSVRLAWIRGVIDDSSVALTCSAALFEELTSGFIMGIQLLDEAFTMVLPERRSRSYNLEFLFYFYVRMLLRYPKDSSLSKIWESILQGLQIYPTSAELFNSLVETSHTYTTPNKMRLMFDDYCQRKPSVIVWLFALSFEISKGGSEHRIHGLFERALVNERLCKSVVLWRMYIAYEVNITCNPSAARRIFFRAIHACPWSKKLWLDGFQKLKSILTAKELSDLLEVMRDKELNLRTDVYEILLQD</sequence>
<dbReference type="GO" id="GO:0031048">
    <property type="term" value="P:regulatory ncRNA-mediated heterochromatin formation"/>
    <property type="evidence" value="ECO:0007669"/>
    <property type="project" value="TreeGrafter"/>
</dbReference>
<reference evidence="5" key="1">
    <citation type="submission" date="2018-02" db="EMBL/GenBank/DDBJ databases">
        <title>Rhizophora mucronata_Transcriptome.</title>
        <authorList>
            <person name="Meera S.P."/>
            <person name="Sreeshan A."/>
            <person name="Augustine A."/>
        </authorList>
    </citation>
    <scope>NUCLEOTIDE SEQUENCE</scope>
    <source>
        <tissue evidence="5">Leaf</tissue>
    </source>
</reference>
<evidence type="ECO:0000313" key="5">
    <source>
        <dbReference type="EMBL" id="MBX14226.1"/>
    </source>
</evidence>
<accession>A0A2P2L8D7</accession>
<feature type="compositionally biased region" description="Basic and acidic residues" evidence="4">
    <location>
        <begin position="107"/>
        <end position="116"/>
    </location>
</feature>
<keyword evidence="3" id="KW-0539">Nucleus</keyword>
<dbReference type="AlphaFoldDB" id="A0A2P2L8D7"/>
<organism evidence="5">
    <name type="scientific">Rhizophora mucronata</name>
    <name type="common">Asiatic mangrove</name>
    <dbReference type="NCBI Taxonomy" id="61149"/>
    <lineage>
        <taxon>Eukaryota</taxon>
        <taxon>Viridiplantae</taxon>
        <taxon>Streptophyta</taxon>
        <taxon>Embryophyta</taxon>
        <taxon>Tracheophyta</taxon>
        <taxon>Spermatophyta</taxon>
        <taxon>Magnoliopsida</taxon>
        <taxon>eudicotyledons</taxon>
        <taxon>Gunneridae</taxon>
        <taxon>Pentapetalae</taxon>
        <taxon>rosids</taxon>
        <taxon>fabids</taxon>
        <taxon>Malpighiales</taxon>
        <taxon>Rhizophoraceae</taxon>
        <taxon>Rhizophora</taxon>
    </lineage>
</organism>
<dbReference type="Pfam" id="PF08424">
    <property type="entry name" value="NRDE-2"/>
    <property type="match status" value="1"/>
</dbReference>
<protein>
    <recommendedName>
        <fullName evidence="6">Protein NRDE2 homolog</fullName>
    </recommendedName>
</protein>
<proteinExistence type="inferred from homology"/>
<evidence type="ECO:0008006" key="6">
    <source>
        <dbReference type="Google" id="ProtNLM"/>
    </source>
</evidence>
<dbReference type="EMBL" id="GGEC01033742">
    <property type="protein sequence ID" value="MBX14226.1"/>
    <property type="molecule type" value="Transcribed_RNA"/>
</dbReference>
<dbReference type="GO" id="GO:0006396">
    <property type="term" value="P:RNA processing"/>
    <property type="evidence" value="ECO:0007669"/>
    <property type="project" value="InterPro"/>
</dbReference>
<dbReference type="Gene3D" id="1.25.40.10">
    <property type="entry name" value="Tetratricopeptide repeat domain"/>
    <property type="match status" value="1"/>
</dbReference>
<evidence type="ECO:0000256" key="3">
    <source>
        <dbReference type="ARBA" id="ARBA00023242"/>
    </source>
</evidence>
<dbReference type="SUPFAM" id="SSF48452">
    <property type="entry name" value="TPR-like"/>
    <property type="match status" value="1"/>
</dbReference>
<comment type="subcellular location">
    <subcellularLocation>
        <location evidence="1">Nucleus</location>
    </subcellularLocation>
</comment>
<evidence type="ECO:0000256" key="4">
    <source>
        <dbReference type="SAM" id="MobiDB-lite"/>
    </source>
</evidence>
<comment type="similarity">
    <text evidence="2">Belongs to the NRDE2 family.</text>
</comment>
<name>A0A2P2L8D7_RHIMU</name>
<evidence type="ECO:0000256" key="2">
    <source>
        <dbReference type="ARBA" id="ARBA00009265"/>
    </source>
</evidence>
<dbReference type="PANTHER" id="PTHR13471">
    <property type="entry name" value="TETRATRICOPEPTIDE-LIKE HELICAL"/>
    <property type="match status" value="1"/>
</dbReference>
<dbReference type="GO" id="GO:0071013">
    <property type="term" value="C:catalytic step 2 spliceosome"/>
    <property type="evidence" value="ECO:0007669"/>
    <property type="project" value="TreeGrafter"/>
</dbReference>